<name>A0A0E9VNK3_ANGAN</name>
<dbReference type="AlphaFoldDB" id="A0A0E9VNK3"/>
<protein>
    <submittedName>
        <fullName evidence="1">Uncharacterized protein</fullName>
    </submittedName>
</protein>
<sequence>MAIMCNVGGVAPSVYFPHLLIAVQSQF</sequence>
<reference evidence="1" key="1">
    <citation type="submission" date="2014-11" db="EMBL/GenBank/DDBJ databases">
        <authorList>
            <person name="Amaro Gonzalez C."/>
        </authorList>
    </citation>
    <scope>NUCLEOTIDE SEQUENCE</scope>
</reference>
<evidence type="ECO:0000313" key="1">
    <source>
        <dbReference type="EMBL" id="JAH79601.1"/>
    </source>
</evidence>
<reference evidence="1" key="2">
    <citation type="journal article" date="2015" name="Fish Shellfish Immunol.">
        <title>Early steps in the European eel (Anguilla anguilla)-Vibrio vulnificus interaction in the gills: Role of the RtxA13 toxin.</title>
        <authorList>
            <person name="Callol A."/>
            <person name="Pajuelo D."/>
            <person name="Ebbesson L."/>
            <person name="Teles M."/>
            <person name="MacKenzie S."/>
            <person name="Amaro C."/>
        </authorList>
    </citation>
    <scope>NUCLEOTIDE SEQUENCE</scope>
</reference>
<dbReference type="EMBL" id="GBXM01028976">
    <property type="protein sequence ID" value="JAH79601.1"/>
    <property type="molecule type" value="Transcribed_RNA"/>
</dbReference>
<organism evidence="1">
    <name type="scientific">Anguilla anguilla</name>
    <name type="common">European freshwater eel</name>
    <name type="synonym">Muraena anguilla</name>
    <dbReference type="NCBI Taxonomy" id="7936"/>
    <lineage>
        <taxon>Eukaryota</taxon>
        <taxon>Metazoa</taxon>
        <taxon>Chordata</taxon>
        <taxon>Craniata</taxon>
        <taxon>Vertebrata</taxon>
        <taxon>Euteleostomi</taxon>
        <taxon>Actinopterygii</taxon>
        <taxon>Neopterygii</taxon>
        <taxon>Teleostei</taxon>
        <taxon>Anguilliformes</taxon>
        <taxon>Anguillidae</taxon>
        <taxon>Anguilla</taxon>
    </lineage>
</organism>
<accession>A0A0E9VNK3</accession>
<proteinExistence type="predicted"/>